<organism evidence="2 3">
    <name type="scientific">Candidatus Harrisonbacteria bacterium RIFCSPLOWO2_01_FULL_40_28</name>
    <dbReference type="NCBI Taxonomy" id="1798406"/>
    <lineage>
        <taxon>Bacteria</taxon>
        <taxon>Candidatus Harrisoniibacteriota</taxon>
    </lineage>
</organism>
<accession>A0A1G1ZQA4</accession>
<evidence type="ECO:0008006" key="4">
    <source>
        <dbReference type="Google" id="ProtNLM"/>
    </source>
</evidence>
<keyword evidence="1" id="KW-0472">Membrane</keyword>
<evidence type="ECO:0000256" key="1">
    <source>
        <dbReference type="SAM" id="Phobius"/>
    </source>
</evidence>
<keyword evidence="1" id="KW-1133">Transmembrane helix</keyword>
<reference evidence="2 3" key="1">
    <citation type="journal article" date="2016" name="Nat. Commun.">
        <title>Thousands of microbial genomes shed light on interconnected biogeochemical processes in an aquifer system.</title>
        <authorList>
            <person name="Anantharaman K."/>
            <person name="Brown C.T."/>
            <person name="Hug L.A."/>
            <person name="Sharon I."/>
            <person name="Castelle C.J."/>
            <person name="Probst A.J."/>
            <person name="Thomas B.C."/>
            <person name="Singh A."/>
            <person name="Wilkins M.J."/>
            <person name="Karaoz U."/>
            <person name="Brodie E.L."/>
            <person name="Williams K.H."/>
            <person name="Hubbard S.S."/>
            <person name="Banfield J.F."/>
        </authorList>
    </citation>
    <scope>NUCLEOTIDE SEQUENCE [LARGE SCALE GENOMIC DNA]</scope>
</reference>
<gene>
    <name evidence="2" type="ORF">A3A04_01215</name>
</gene>
<comment type="caution">
    <text evidence="2">The sequence shown here is derived from an EMBL/GenBank/DDBJ whole genome shotgun (WGS) entry which is preliminary data.</text>
</comment>
<dbReference type="Proteomes" id="UP000178517">
    <property type="component" value="Unassembled WGS sequence"/>
</dbReference>
<proteinExistence type="predicted"/>
<dbReference type="Pfam" id="PF18898">
    <property type="entry name" value="DUF5654"/>
    <property type="match status" value="1"/>
</dbReference>
<keyword evidence="1" id="KW-0812">Transmembrane</keyword>
<evidence type="ECO:0000313" key="3">
    <source>
        <dbReference type="Proteomes" id="UP000178517"/>
    </source>
</evidence>
<dbReference type="EMBL" id="MHJI01000007">
    <property type="protein sequence ID" value="OGY66366.1"/>
    <property type="molecule type" value="Genomic_DNA"/>
</dbReference>
<dbReference type="InterPro" id="IPR043713">
    <property type="entry name" value="DUF5654"/>
</dbReference>
<dbReference type="AlphaFoldDB" id="A0A1G1ZQA4"/>
<feature type="transmembrane region" description="Helical" evidence="1">
    <location>
        <begin position="12"/>
        <end position="37"/>
    </location>
</feature>
<evidence type="ECO:0000313" key="2">
    <source>
        <dbReference type="EMBL" id="OGY66366.1"/>
    </source>
</evidence>
<name>A0A1G1ZQA4_9BACT</name>
<sequence length="77" mass="8400">MISKTREKAADYIGAAFGFVAGLAWNEAITSLIEYIFPFNKGSGGIVAQFAYAVLMTIILVMVITIATRRIKPSLEE</sequence>
<feature type="transmembrane region" description="Helical" evidence="1">
    <location>
        <begin position="49"/>
        <end position="68"/>
    </location>
</feature>
<protein>
    <recommendedName>
        <fullName evidence="4">Major facilitator superfamily (MFS) profile domain-containing protein</fullName>
    </recommendedName>
</protein>
<dbReference type="STRING" id="1798406.A3A04_01215"/>